<dbReference type="AlphaFoldDB" id="M6FQ57"/>
<sequence>MFFTIEFALSCFIQIKSNIVQNPFSKSIVSFLRSKNVFQRIRKISIYILVSGALVLTNGCERIQNILVEVLGASDKYKAEGNTNLLQPIYSGKDETKEKISISLKEVSAGFRQPTDIQFPPGETEIFLITEQKGKLRWGKVRKNETGTLLTLNVLSVSEQGLLGLAFHPDFAKTENSISITF</sequence>
<proteinExistence type="predicted"/>
<dbReference type="InterPro" id="IPR011042">
    <property type="entry name" value="6-blade_b-propeller_TolB-like"/>
</dbReference>
<gene>
    <name evidence="1" type="ORF">LEP1GSC038_1461</name>
</gene>
<name>M6FQ57_9LEPT</name>
<evidence type="ECO:0000313" key="1">
    <source>
        <dbReference type="EMBL" id="EMM73267.1"/>
    </source>
</evidence>
<accession>M6FQ57</accession>
<reference evidence="1 2" key="1">
    <citation type="submission" date="2013-01" db="EMBL/GenBank/DDBJ databases">
        <authorList>
            <person name="Harkins D.M."/>
            <person name="Durkin A.S."/>
            <person name="Brinkac L.M."/>
            <person name="Haft D.H."/>
            <person name="Selengut J.D."/>
            <person name="Sanka R."/>
            <person name="DePew J."/>
            <person name="Purushe J."/>
            <person name="Hospenthal D.R."/>
            <person name="Murray C.K."/>
            <person name="Pimentel G."/>
            <person name="Wasfy M."/>
            <person name="Vinetz J.M."/>
            <person name="Sutton G.G."/>
            <person name="Nierman W.C."/>
            <person name="Fouts D.E."/>
        </authorList>
    </citation>
    <scope>NUCLEOTIDE SEQUENCE [LARGE SCALE GENOMIC DNA]</scope>
    <source>
        <strain evidence="1 2">2006001855</strain>
    </source>
</reference>
<dbReference type="Gene3D" id="2.120.10.30">
    <property type="entry name" value="TolB, C-terminal domain"/>
    <property type="match status" value="1"/>
</dbReference>
<evidence type="ECO:0000313" key="2">
    <source>
        <dbReference type="Proteomes" id="UP000012101"/>
    </source>
</evidence>
<dbReference type="Proteomes" id="UP000012101">
    <property type="component" value="Unassembled WGS sequence"/>
</dbReference>
<organism evidence="1 2">
    <name type="scientific">Leptospira weilii str. 2006001855</name>
    <dbReference type="NCBI Taxonomy" id="996804"/>
    <lineage>
        <taxon>Bacteria</taxon>
        <taxon>Pseudomonadati</taxon>
        <taxon>Spirochaetota</taxon>
        <taxon>Spirochaetia</taxon>
        <taxon>Leptospirales</taxon>
        <taxon>Leptospiraceae</taxon>
        <taxon>Leptospira</taxon>
    </lineage>
</organism>
<comment type="caution">
    <text evidence="1">The sequence shown here is derived from an EMBL/GenBank/DDBJ whole genome shotgun (WGS) entry which is preliminary data.</text>
</comment>
<dbReference type="EMBL" id="AFJM02000029">
    <property type="protein sequence ID" value="EMM73267.1"/>
    <property type="molecule type" value="Genomic_DNA"/>
</dbReference>
<protein>
    <submittedName>
        <fullName evidence="1">Glucose/sorbosone dehydrogenase domain protein</fullName>
    </submittedName>
</protein>